<evidence type="ECO:0000313" key="2">
    <source>
        <dbReference type="Proteomes" id="UP001476583"/>
    </source>
</evidence>
<dbReference type="Proteomes" id="UP001476583">
    <property type="component" value="Chromosome"/>
</dbReference>
<proteinExistence type="predicted"/>
<keyword evidence="2" id="KW-1185">Reference proteome</keyword>
<dbReference type="InterPro" id="IPR001646">
    <property type="entry name" value="5peptide_repeat"/>
</dbReference>
<dbReference type="Gene3D" id="2.160.20.80">
    <property type="entry name" value="E3 ubiquitin-protein ligase SopA"/>
    <property type="match status" value="1"/>
</dbReference>
<dbReference type="PIRSF" id="PIRSF029688">
    <property type="entry name" value="UCP29688_pentapep"/>
    <property type="match status" value="1"/>
</dbReference>
<reference evidence="1 2" key="1">
    <citation type="submission" date="2024-03" db="EMBL/GenBank/DDBJ databases">
        <title>Complete genome of BD2.</title>
        <authorList>
            <person name="Cao G."/>
        </authorList>
    </citation>
    <scope>NUCLEOTIDE SEQUENCE [LARGE SCALE GENOMIC DNA]</scope>
    <source>
        <strain evidence="1 2">BD2</strain>
    </source>
</reference>
<dbReference type="EMBL" id="CP148074">
    <property type="protein sequence ID" value="WXL26945.1"/>
    <property type="molecule type" value="Genomic_DNA"/>
</dbReference>
<evidence type="ECO:0000313" key="1">
    <source>
        <dbReference type="EMBL" id="WXL26945.1"/>
    </source>
</evidence>
<protein>
    <submittedName>
        <fullName evidence="1">Pentapeptide repeat-containing protein</fullName>
    </submittedName>
</protein>
<accession>A0ABZ2RMX6</accession>
<sequence length="118" mass="13389">MSTPRQLNSQLYVLIRDEELGAFNTQRPHNVDLSNDDFRGLDLPSLNPNNIDFSNAYFSGADLRGFDLRTCLLEGASLAQVQILGTYFPTAVTADEILISVNFGTRLRYRTHQPFKRH</sequence>
<gene>
    <name evidence="1" type="ORF">WG219_05590</name>
</gene>
<dbReference type="InterPro" id="IPR016933">
    <property type="entry name" value="UCP029688_pentapep"/>
</dbReference>
<name>A0ABZ2RMX6_ECTME</name>
<dbReference type="SUPFAM" id="SSF141571">
    <property type="entry name" value="Pentapeptide repeat-like"/>
    <property type="match status" value="1"/>
</dbReference>
<dbReference type="Pfam" id="PF00805">
    <property type="entry name" value="Pentapeptide"/>
    <property type="match status" value="1"/>
</dbReference>
<organism evidence="1 2">
    <name type="scientific">Ectopseudomonas mendocina</name>
    <name type="common">Pseudomonas mendocina</name>
    <dbReference type="NCBI Taxonomy" id="300"/>
    <lineage>
        <taxon>Bacteria</taxon>
        <taxon>Pseudomonadati</taxon>
        <taxon>Pseudomonadota</taxon>
        <taxon>Gammaproteobacteria</taxon>
        <taxon>Pseudomonadales</taxon>
        <taxon>Pseudomonadaceae</taxon>
        <taxon>Ectopseudomonas</taxon>
    </lineage>
</organism>